<keyword evidence="2" id="KW-0732">Signal</keyword>
<dbReference type="Pfam" id="PF13458">
    <property type="entry name" value="Peripla_BP_6"/>
    <property type="match status" value="1"/>
</dbReference>
<keyword evidence="5" id="KW-1185">Reference proteome</keyword>
<dbReference type="Gene3D" id="3.40.50.2300">
    <property type="match status" value="2"/>
</dbReference>
<evidence type="ECO:0000313" key="4">
    <source>
        <dbReference type="EMBL" id="MFC0683428.1"/>
    </source>
</evidence>
<dbReference type="Proteomes" id="UP001589858">
    <property type="component" value="Unassembled WGS sequence"/>
</dbReference>
<dbReference type="InterPro" id="IPR028082">
    <property type="entry name" value="Peripla_BP_I"/>
</dbReference>
<evidence type="ECO:0000259" key="3">
    <source>
        <dbReference type="Pfam" id="PF13458"/>
    </source>
</evidence>
<reference evidence="4 5" key="1">
    <citation type="submission" date="2024-09" db="EMBL/GenBank/DDBJ databases">
        <authorList>
            <person name="Sun Q."/>
            <person name="Mori K."/>
        </authorList>
    </citation>
    <scope>NUCLEOTIDE SEQUENCE [LARGE SCALE GENOMIC DNA]</scope>
    <source>
        <strain evidence="4 5">CICC 11035S</strain>
    </source>
</reference>
<organism evidence="4 5">
    <name type="scientific">Novosphingobium clariflavum</name>
    <dbReference type="NCBI Taxonomy" id="2029884"/>
    <lineage>
        <taxon>Bacteria</taxon>
        <taxon>Pseudomonadati</taxon>
        <taxon>Pseudomonadota</taxon>
        <taxon>Alphaproteobacteria</taxon>
        <taxon>Sphingomonadales</taxon>
        <taxon>Sphingomonadaceae</taxon>
        <taxon>Novosphingobium</taxon>
    </lineage>
</organism>
<dbReference type="RefSeq" id="WP_379489272.1">
    <property type="nucleotide sequence ID" value="NZ_JBHLTM010000010.1"/>
</dbReference>
<feature type="domain" description="Leucine-binding protein" evidence="3">
    <location>
        <begin position="4"/>
        <end position="154"/>
    </location>
</feature>
<dbReference type="InterPro" id="IPR028081">
    <property type="entry name" value="Leu-bd"/>
</dbReference>
<name>A0ABV6S5P1_9SPHN</name>
<evidence type="ECO:0000313" key="5">
    <source>
        <dbReference type="Proteomes" id="UP001589858"/>
    </source>
</evidence>
<dbReference type="EMBL" id="JBHLTM010000010">
    <property type="protein sequence ID" value="MFC0683428.1"/>
    <property type="molecule type" value="Genomic_DNA"/>
</dbReference>
<evidence type="ECO:0000256" key="2">
    <source>
        <dbReference type="ARBA" id="ARBA00022729"/>
    </source>
</evidence>
<dbReference type="SUPFAM" id="SSF53822">
    <property type="entry name" value="Periplasmic binding protein-like I"/>
    <property type="match status" value="1"/>
</dbReference>
<proteinExistence type="inferred from homology"/>
<sequence>MDNVTIIEIPPATTDFAPYIARIRSLKPDVWGGMLYPPAQQTQLIEAASAQGLTIPFVGSNNVIENATLAALSAAPFANSVALEKGEDAQRFPVWKEYLRQLAKYDPEGKVTSPTDGSVTTDWYAVWTFAQVARKLEAVTVDGFRKYVTAARDFGPDIGSTLLHPIDFTVPSAAQNVGQPRQANTWAFQGHVAGGKEVVDDAAPFSVWEQTPIKPWPVKTATTARN</sequence>
<protein>
    <submittedName>
        <fullName evidence="4">ABC transporter substrate-binding protein</fullName>
    </submittedName>
</protein>
<comment type="caution">
    <text evidence="4">The sequence shown here is derived from an EMBL/GenBank/DDBJ whole genome shotgun (WGS) entry which is preliminary data.</text>
</comment>
<evidence type="ECO:0000256" key="1">
    <source>
        <dbReference type="ARBA" id="ARBA00010062"/>
    </source>
</evidence>
<gene>
    <name evidence="4" type="ORF">ACFFF8_02340</name>
</gene>
<comment type="similarity">
    <text evidence="1">Belongs to the leucine-binding protein family.</text>
</comment>
<accession>A0ABV6S5P1</accession>